<dbReference type="EMBL" id="CAJVPL010006821">
    <property type="protein sequence ID" value="CAG8666465.1"/>
    <property type="molecule type" value="Genomic_DNA"/>
</dbReference>
<dbReference type="Proteomes" id="UP000789831">
    <property type="component" value="Unassembled WGS sequence"/>
</dbReference>
<gene>
    <name evidence="1" type="ORF">AGERDE_LOCUS12060</name>
</gene>
<evidence type="ECO:0000313" key="1">
    <source>
        <dbReference type="EMBL" id="CAG8666465.1"/>
    </source>
</evidence>
<proteinExistence type="predicted"/>
<keyword evidence="2" id="KW-1185">Reference proteome</keyword>
<feature type="non-terminal residue" evidence="1">
    <location>
        <position position="48"/>
    </location>
</feature>
<comment type="caution">
    <text evidence="1">The sequence shown here is derived from an EMBL/GenBank/DDBJ whole genome shotgun (WGS) entry which is preliminary data.</text>
</comment>
<protein>
    <submittedName>
        <fullName evidence="1">11635_t:CDS:1</fullName>
    </submittedName>
</protein>
<sequence length="48" mass="5131">TCSPIAIAEEINLTINLIINNSSFKISKLLNNSDSDKIEVIVAAVEDG</sequence>
<name>A0A9N9HD51_9GLOM</name>
<feature type="non-terminal residue" evidence="1">
    <location>
        <position position="1"/>
    </location>
</feature>
<organism evidence="1 2">
    <name type="scientific">Ambispora gerdemannii</name>
    <dbReference type="NCBI Taxonomy" id="144530"/>
    <lineage>
        <taxon>Eukaryota</taxon>
        <taxon>Fungi</taxon>
        <taxon>Fungi incertae sedis</taxon>
        <taxon>Mucoromycota</taxon>
        <taxon>Glomeromycotina</taxon>
        <taxon>Glomeromycetes</taxon>
        <taxon>Archaeosporales</taxon>
        <taxon>Ambisporaceae</taxon>
        <taxon>Ambispora</taxon>
    </lineage>
</organism>
<accession>A0A9N9HD51</accession>
<reference evidence="1" key="1">
    <citation type="submission" date="2021-06" db="EMBL/GenBank/DDBJ databases">
        <authorList>
            <person name="Kallberg Y."/>
            <person name="Tangrot J."/>
            <person name="Rosling A."/>
        </authorList>
    </citation>
    <scope>NUCLEOTIDE SEQUENCE</scope>
    <source>
        <strain evidence="1">MT106</strain>
    </source>
</reference>
<dbReference type="AlphaFoldDB" id="A0A9N9HD51"/>
<evidence type="ECO:0000313" key="2">
    <source>
        <dbReference type="Proteomes" id="UP000789831"/>
    </source>
</evidence>